<organism evidence="2 3">
    <name type="scientific">Ictalurus punctatus</name>
    <name type="common">Channel catfish</name>
    <name type="synonym">Silurus punctatus</name>
    <dbReference type="NCBI Taxonomy" id="7998"/>
    <lineage>
        <taxon>Eukaryota</taxon>
        <taxon>Metazoa</taxon>
        <taxon>Chordata</taxon>
        <taxon>Craniata</taxon>
        <taxon>Vertebrata</taxon>
        <taxon>Euteleostomi</taxon>
        <taxon>Actinopterygii</taxon>
        <taxon>Neopterygii</taxon>
        <taxon>Teleostei</taxon>
        <taxon>Ostariophysi</taxon>
        <taxon>Siluriformes</taxon>
        <taxon>Ictaluridae</taxon>
        <taxon>Ictalurus</taxon>
    </lineage>
</organism>
<keyword evidence="2" id="KW-1185">Reference proteome</keyword>
<sequence>MVGFPQIPLLHHYYVYSLKLNKEVTILTERESESTQEHDAPDQLSTSRTKRLKSCPMTHRHTTFKWQDLSCIQRKAEYISKLTHSRLTRLTIDWLGRRAYLHATGSISKSNSMCGIQEVMECEQMLFGETKRCANDFRTPLTKEERIEIILTAESGSCRKLTMDFNRKHSQHITHDTVGKLINGRLEVLQTNRGEVDIHEHQLMKTQSTGAGKHTYSTV</sequence>
<accession>A0A9F7RNR6</accession>
<evidence type="ECO:0000256" key="1">
    <source>
        <dbReference type="SAM" id="MobiDB-lite"/>
    </source>
</evidence>
<protein>
    <submittedName>
        <fullName evidence="3">Uncharacterized protein LOC128635364 isoform X2</fullName>
    </submittedName>
</protein>
<feature type="compositionally biased region" description="Basic and acidic residues" evidence="1">
    <location>
        <begin position="30"/>
        <end position="41"/>
    </location>
</feature>
<dbReference type="Proteomes" id="UP000221080">
    <property type="component" value="Chromosome 18"/>
</dbReference>
<dbReference type="GeneID" id="128635364"/>
<evidence type="ECO:0000313" key="2">
    <source>
        <dbReference type="Proteomes" id="UP000221080"/>
    </source>
</evidence>
<proteinExistence type="predicted"/>
<dbReference type="AlphaFoldDB" id="A0A9F7RNR6"/>
<gene>
    <name evidence="3" type="primary">LOC128635364</name>
</gene>
<dbReference type="RefSeq" id="XP_053543967.1">
    <property type="nucleotide sequence ID" value="XM_053687992.1"/>
</dbReference>
<evidence type="ECO:0000313" key="3">
    <source>
        <dbReference type="RefSeq" id="XP_053543967.1"/>
    </source>
</evidence>
<reference evidence="3" key="2">
    <citation type="submission" date="2025-08" db="UniProtKB">
        <authorList>
            <consortium name="RefSeq"/>
        </authorList>
    </citation>
    <scope>IDENTIFICATION</scope>
    <source>
        <tissue evidence="3">Blood</tissue>
    </source>
</reference>
<feature type="region of interest" description="Disordered" evidence="1">
    <location>
        <begin position="30"/>
        <end position="52"/>
    </location>
</feature>
<reference evidence="2" key="1">
    <citation type="journal article" date="2016" name="Nat. Commun.">
        <title>The channel catfish genome sequence provides insights into the evolution of scale formation in teleosts.</title>
        <authorList>
            <person name="Liu Z."/>
            <person name="Liu S."/>
            <person name="Yao J."/>
            <person name="Bao L."/>
            <person name="Zhang J."/>
            <person name="Li Y."/>
            <person name="Jiang C."/>
            <person name="Sun L."/>
            <person name="Wang R."/>
            <person name="Zhang Y."/>
            <person name="Zhou T."/>
            <person name="Zeng Q."/>
            <person name="Fu Q."/>
            <person name="Gao S."/>
            <person name="Li N."/>
            <person name="Koren S."/>
            <person name="Jiang Y."/>
            <person name="Zimin A."/>
            <person name="Xu P."/>
            <person name="Phillippy A.M."/>
            <person name="Geng X."/>
            <person name="Song L."/>
            <person name="Sun F."/>
            <person name="Li C."/>
            <person name="Wang X."/>
            <person name="Chen A."/>
            <person name="Jin Y."/>
            <person name="Yuan Z."/>
            <person name="Yang Y."/>
            <person name="Tan S."/>
            <person name="Peatman E."/>
            <person name="Lu J."/>
            <person name="Qin Z."/>
            <person name="Dunham R."/>
            <person name="Li Z."/>
            <person name="Sonstegard T."/>
            <person name="Feng J."/>
            <person name="Danzmann R.G."/>
            <person name="Schroeder S."/>
            <person name="Scheffler B."/>
            <person name="Duke M.V."/>
            <person name="Ballard L."/>
            <person name="Kucuktas H."/>
            <person name="Kaltenboeck L."/>
            <person name="Liu H."/>
            <person name="Armbruster J."/>
            <person name="Xie Y."/>
            <person name="Kirby M.L."/>
            <person name="Tian Y."/>
            <person name="Flanagan M.E."/>
            <person name="Mu W."/>
            <person name="Waldbieser G.C."/>
        </authorList>
    </citation>
    <scope>NUCLEOTIDE SEQUENCE [LARGE SCALE GENOMIC DNA]</scope>
    <source>
        <strain evidence="2">SDA103</strain>
    </source>
</reference>
<name>A0A9F7RNR6_ICTPU</name>